<keyword evidence="2" id="KW-1185">Reference proteome</keyword>
<comment type="caution">
    <text evidence="1">The sequence shown here is derived from an EMBL/GenBank/DDBJ whole genome shotgun (WGS) entry which is preliminary data.</text>
</comment>
<reference evidence="1" key="1">
    <citation type="submission" date="2023-04" db="EMBL/GenBank/DDBJ databases">
        <title>Draft Genome sequencing of Naganishia species isolated from polar environments using Oxford Nanopore Technology.</title>
        <authorList>
            <person name="Leo P."/>
            <person name="Venkateswaran K."/>
        </authorList>
    </citation>
    <scope>NUCLEOTIDE SEQUENCE</scope>
    <source>
        <strain evidence="1">DBVPG 5303</strain>
    </source>
</reference>
<accession>A0ACC2XHH4</accession>
<proteinExistence type="predicted"/>
<organism evidence="1 2">
    <name type="scientific">Naganishia onofrii</name>
    <dbReference type="NCBI Taxonomy" id="1851511"/>
    <lineage>
        <taxon>Eukaryota</taxon>
        <taxon>Fungi</taxon>
        <taxon>Dikarya</taxon>
        <taxon>Basidiomycota</taxon>
        <taxon>Agaricomycotina</taxon>
        <taxon>Tremellomycetes</taxon>
        <taxon>Filobasidiales</taxon>
        <taxon>Filobasidiaceae</taxon>
        <taxon>Naganishia</taxon>
    </lineage>
</organism>
<sequence length="1229" mass="133748">MAQQPIAASPNTAPTTATGKTAAESGTSRSSAQTTPKTLPNKFRVPPLPPRIHRRLIIKPTDDGLVIRPSSSARDAADEGIIIGWGPKGTVQRRSMAAEEGDGNTAVTEKTVELQIGGILGVSRLWSTAYLLIFLNNPPTNTTSTTGKPIRIFPPEEEKRSFPALPLKTPSVVEEGDPLLERLTAIAEREGILPMSPSSEARQKGMDWKATPSDDSAGGATQSDQQQTPASGDISREGEKKDDSVTGQGTVFELRNVYAVPLTKVGAEGLIKQIQAAMAKNKPTKPSEPSVLPPAIASSNSKPPTPSQAQDDESTPSSNPNTAETPLEAFARVMNPKGWQINMPKFAVPQPRSSSATPPVDLSASITSDRGTSVEQPPQQPQDGTDHSAALGAGAMPSESGDLGETPLAHLQEESSTAGAVHQKQDKTNPKDPNSEQGVQEAEAVMAAVPGTQTQEESAAMKQEKEKKRESFMGVEWGKVFGKGSLTRQKSSRGDATPSGVDALEAKVPGVFDDLTDEERRGLDVDDGVAMESSTASLDGNGKAAAEPTGSGSQRKDLEAKIVREMVRELGGFFYSFETDLSHSLQHKRRQLSARTQSTGLLQTLLKKEDHQDSTRSPLVLGSNESTPAEEKSRSAFPLAGAGLEAPAEIVGVKGGAKGETTDNSDTARQSRGETWVEPDVSLPLWRRMDPTFFWNAWMLRDFIDLGLHSYILPLMQGWVQSSRFYIPPAPTAPTEPAQATLTSPQPQNRKSNSIDNDLGPPSTPVDIAVISRRSKDRAGLRFQRRGIDEEGNVANFVETEMMVRVKVEGKWSIFSFTQLRGSIPLFWSQSSTLTDMKPAPVLNRPVEQSVATAKLHFDELKRRYGPQTIINLAELTGKESVVTLGYRAVTKALEDKDVRYTEFDFHNECKGMKYENISKLITQLAGTFSEQGYFWTCQGDVMREQTGTFRINCIDCLDRTNVVESALARHILTNQLTQVGRTPDSLTSDIEWVFNDMWANNGDQISRLYAGTSALKGDFTRTGKRDLTGMSQLALYVVSFDYNLEKVVASTRISLRNITSIQKGAYILSPLQEAGRDPEENAGFLVRFRPAKNDTRFTSYSMMNSPPVSPAKSRAKLSADKDSSETEDTEFFAFKALPREFVHPGADEDEDDDRGKDETCREVVDKIVDRIQGECARAAGSVGGYVGGYARKQDFITEGDIVGLAEAQKGTSLVARADYALKRFLWIP</sequence>
<protein>
    <submittedName>
        <fullName evidence="1">Uncharacterized protein</fullName>
    </submittedName>
</protein>
<evidence type="ECO:0000313" key="2">
    <source>
        <dbReference type="Proteomes" id="UP001234202"/>
    </source>
</evidence>
<name>A0ACC2XHH4_9TREE</name>
<dbReference type="EMBL" id="JASBWV010000013">
    <property type="protein sequence ID" value="KAJ9122884.1"/>
    <property type="molecule type" value="Genomic_DNA"/>
</dbReference>
<dbReference type="Proteomes" id="UP001234202">
    <property type="component" value="Unassembled WGS sequence"/>
</dbReference>
<gene>
    <name evidence="1" type="ORF">QFC24_003922</name>
</gene>
<evidence type="ECO:0000313" key="1">
    <source>
        <dbReference type="EMBL" id="KAJ9122884.1"/>
    </source>
</evidence>